<dbReference type="InterPro" id="IPR002675">
    <property type="entry name" value="Ribosomal_eL38"/>
</dbReference>
<dbReference type="OrthoDB" id="10258478at2759"/>
<comment type="caution">
    <text evidence="6">The sequence shown here is derived from an EMBL/GenBank/DDBJ whole genome shotgun (WGS) entry which is preliminary data.</text>
</comment>
<comment type="similarity">
    <text evidence="1 4">Belongs to the eukaryotic ribosomal protein eL38 family.</text>
</comment>
<dbReference type="Gene3D" id="3.60.40.10">
    <property type="entry name" value="PPM-type phosphatase domain"/>
    <property type="match status" value="1"/>
</dbReference>
<gene>
    <name evidence="6" type="ORF">GIB67_004662</name>
</gene>
<sequence length="346" mass="39067">MVESGCSRRKKLPQTLCYFIKIPPQPPDNPLPTLSSHSHQHNKTSQKSNNTKSDICIVFGVLDDKFTYDSNLFQSRRTLANPRSCTSNRLWIRALDVEMVEGDSQLPAPNGVCCAVHADSHFIGDLNHPIIISLIGCLFHISYIHCYSVICLQPKQISELKDFLLTARRKDARSVKIKRSKDVVMFKVRCSKYLYTLCVFDTEKADKLKQSFPPVRGSKMVSSGVMKMVTLTLCWKPSSVDGDRRNREESGRNDGLMWYKDIGHHVNGEFSMAVIQANALLEDMSQLESGPLSSHELGPRGTFVGVYDGHRGPETSRYINDHMLKNLKSTLFLKLALFELNISITK</sequence>
<dbReference type="AlphaFoldDB" id="A0A7J7P5L4"/>
<dbReference type="GO" id="GO:0003735">
    <property type="term" value="F:structural constituent of ribosome"/>
    <property type="evidence" value="ECO:0007669"/>
    <property type="project" value="InterPro"/>
</dbReference>
<evidence type="ECO:0000256" key="4">
    <source>
        <dbReference type="RuleBase" id="RU003445"/>
    </source>
</evidence>
<dbReference type="Proteomes" id="UP000541444">
    <property type="component" value="Unassembled WGS sequence"/>
</dbReference>
<feature type="region of interest" description="Disordered" evidence="5">
    <location>
        <begin position="28"/>
        <end position="49"/>
    </location>
</feature>
<name>A0A7J7P5L4_9MAGN</name>
<evidence type="ECO:0000256" key="5">
    <source>
        <dbReference type="SAM" id="MobiDB-lite"/>
    </source>
</evidence>
<dbReference type="Gene3D" id="3.30.720.90">
    <property type="match status" value="1"/>
</dbReference>
<evidence type="ECO:0000256" key="2">
    <source>
        <dbReference type="ARBA" id="ARBA00022980"/>
    </source>
</evidence>
<evidence type="ECO:0000256" key="3">
    <source>
        <dbReference type="ARBA" id="ARBA00023274"/>
    </source>
</evidence>
<evidence type="ECO:0000313" key="6">
    <source>
        <dbReference type="EMBL" id="KAF6174468.1"/>
    </source>
</evidence>
<dbReference type="PANTHER" id="PTHR10965">
    <property type="entry name" value="60S RIBOSOMAL PROTEIN L38"/>
    <property type="match status" value="1"/>
</dbReference>
<reference evidence="6 7" key="1">
    <citation type="journal article" date="2020" name="IScience">
        <title>Genome Sequencing of the Endangered Kingdonia uniflora (Circaeasteraceae, Ranunculales) Reveals Potential Mechanisms of Evolutionary Specialization.</title>
        <authorList>
            <person name="Sun Y."/>
            <person name="Deng T."/>
            <person name="Zhang A."/>
            <person name="Moore M.J."/>
            <person name="Landis J.B."/>
            <person name="Lin N."/>
            <person name="Zhang H."/>
            <person name="Zhang X."/>
            <person name="Huang J."/>
            <person name="Zhang X."/>
            <person name="Sun H."/>
            <person name="Wang H."/>
        </authorList>
    </citation>
    <scope>NUCLEOTIDE SEQUENCE [LARGE SCALE GENOMIC DNA]</scope>
    <source>
        <strain evidence="6">TB1705</strain>
        <tissue evidence="6">Leaf</tissue>
    </source>
</reference>
<accession>A0A7J7P5L4</accession>
<dbReference type="PANTHER" id="PTHR10965:SF0">
    <property type="entry name" value="LARGE RIBOSOMAL SUBUNIT PROTEIN EL38"/>
    <property type="match status" value="1"/>
</dbReference>
<organism evidence="6 7">
    <name type="scientific">Kingdonia uniflora</name>
    <dbReference type="NCBI Taxonomy" id="39325"/>
    <lineage>
        <taxon>Eukaryota</taxon>
        <taxon>Viridiplantae</taxon>
        <taxon>Streptophyta</taxon>
        <taxon>Embryophyta</taxon>
        <taxon>Tracheophyta</taxon>
        <taxon>Spermatophyta</taxon>
        <taxon>Magnoliopsida</taxon>
        <taxon>Ranunculales</taxon>
        <taxon>Circaeasteraceae</taxon>
        <taxon>Kingdonia</taxon>
    </lineage>
</organism>
<dbReference type="FunFam" id="3.30.720.90:FF:000001">
    <property type="entry name" value="60S ribosomal protein L38"/>
    <property type="match status" value="1"/>
</dbReference>
<keyword evidence="3 4" id="KW-0687">Ribonucleoprotein</keyword>
<evidence type="ECO:0000313" key="7">
    <source>
        <dbReference type="Proteomes" id="UP000541444"/>
    </source>
</evidence>
<dbReference type="InterPro" id="IPR036457">
    <property type="entry name" value="PPM-type-like_dom_sf"/>
</dbReference>
<dbReference type="EMBL" id="JACGCM010000262">
    <property type="protein sequence ID" value="KAF6174468.1"/>
    <property type="molecule type" value="Genomic_DNA"/>
</dbReference>
<proteinExistence type="inferred from homology"/>
<dbReference type="Pfam" id="PF01781">
    <property type="entry name" value="Ribosomal_L38e"/>
    <property type="match status" value="1"/>
</dbReference>
<keyword evidence="2 4" id="KW-0689">Ribosomal protein</keyword>
<dbReference type="InterPro" id="IPR038464">
    <property type="entry name" value="Ribosomal_eL38_sf"/>
</dbReference>
<dbReference type="SUPFAM" id="SSF81606">
    <property type="entry name" value="PP2C-like"/>
    <property type="match status" value="1"/>
</dbReference>
<evidence type="ECO:0000256" key="1">
    <source>
        <dbReference type="ARBA" id="ARBA00007803"/>
    </source>
</evidence>
<keyword evidence="7" id="KW-1185">Reference proteome</keyword>
<dbReference type="GO" id="GO:0022618">
    <property type="term" value="P:protein-RNA complex assembly"/>
    <property type="evidence" value="ECO:0007669"/>
    <property type="project" value="TreeGrafter"/>
</dbReference>
<protein>
    <submittedName>
        <fullName evidence="6">Uncharacterized protein</fullName>
    </submittedName>
</protein>
<dbReference type="GO" id="GO:0022625">
    <property type="term" value="C:cytosolic large ribosomal subunit"/>
    <property type="evidence" value="ECO:0007669"/>
    <property type="project" value="TreeGrafter"/>
</dbReference>
<dbReference type="GO" id="GO:0006412">
    <property type="term" value="P:translation"/>
    <property type="evidence" value="ECO:0007669"/>
    <property type="project" value="InterPro"/>
</dbReference>